<evidence type="ECO:0000313" key="1">
    <source>
        <dbReference type="EMBL" id="GAA50632.1"/>
    </source>
</evidence>
<dbReference type="EMBL" id="DF143064">
    <property type="protein sequence ID" value="GAA50632.1"/>
    <property type="molecule type" value="Genomic_DNA"/>
</dbReference>
<accession>G7YCE8</accession>
<dbReference type="AlphaFoldDB" id="G7YCE8"/>
<dbReference type="Proteomes" id="UP000008909">
    <property type="component" value="Unassembled WGS sequence"/>
</dbReference>
<reference key="2">
    <citation type="submission" date="2011-10" db="EMBL/GenBank/DDBJ databases">
        <title>The genome and transcriptome sequence of Clonorchis sinensis provide insights into the carcinogenic liver fluke.</title>
        <authorList>
            <person name="Wang X."/>
            <person name="Huang Y."/>
            <person name="Chen W."/>
            <person name="Liu H."/>
            <person name="Guo L."/>
            <person name="Chen Y."/>
            <person name="Luo F."/>
            <person name="Zhou W."/>
            <person name="Sun J."/>
            <person name="Mao Q."/>
            <person name="Liang P."/>
            <person name="Zhou C."/>
            <person name="Tian Y."/>
            <person name="Men J."/>
            <person name="Lv X."/>
            <person name="Huang L."/>
            <person name="Zhou J."/>
            <person name="Hu Y."/>
            <person name="Li R."/>
            <person name="Zhang F."/>
            <person name="Lei H."/>
            <person name="Li X."/>
            <person name="Hu X."/>
            <person name="Liang C."/>
            <person name="Xu J."/>
            <person name="Wu Z."/>
            <person name="Yu X."/>
        </authorList>
    </citation>
    <scope>NUCLEOTIDE SEQUENCE</scope>
    <source>
        <strain>Henan</strain>
    </source>
</reference>
<proteinExistence type="predicted"/>
<gene>
    <name evidence="1" type="ORF">CLF_104816</name>
</gene>
<name>G7YCE8_CLOSI</name>
<reference evidence="1" key="1">
    <citation type="journal article" date="2011" name="Genome Biol.">
        <title>The draft genome of the carcinogenic human liver fluke Clonorchis sinensis.</title>
        <authorList>
            <person name="Wang X."/>
            <person name="Chen W."/>
            <person name="Huang Y."/>
            <person name="Sun J."/>
            <person name="Men J."/>
            <person name="Liu H."/>
            <person name="Luo F."/>
            <person name="Guo L."/>
            <person name="Lv X."/>
            <person name="Deng C."/>
            <person name="Zhou C."/>
            <person name="Fan Y."/>
            <person name="Li X."/>
            <person name="Huang L."/>
            <person name="Hu Y."/>
            <person name="Liang C."/>
            <person name="Hu X."/>
            <person name="Xu J."/>
            <person name="Yu X."/>
        </authorList>
    </citation>
    <scope>NUCLEOTIDE SEQUENCE [LARGE SCALE GENOMIC DNA]</scope>
    <source>
        <strain evidence="1">Henan</strain>
    </source>
</reference>
<organism evidence="1 2">
    <name type="scientific">Clonorchis sinensis</name>
    <name type="common">Chinese liver fluke</name>
    <dbReference type="NCBI Taxonomy" id="79923"/>
    <lineage>
        <taxon>Eukaryota</taxon>
        <taxon>Metazoa</taxon>
        <taxon>Spiralia</taxon>
        <taxon>Lophotrochozoa</taxon>
        <taxon>Platyhelminthes</taxon>
        <taxon>Trematoda</taxon>
        <taxon>Digenea</taxon>
        <taxon>Opisthorchiida</taxon>
        <taxon>Opisthorchiata</taxon>
        <taxon>Opisthorchiidae</taxon>
        <taxon>Clonorchis</taxon>
    </lineage>
</organism>
<protein>
    <submittedName>
        <fullName evidence="1">Uncharacterized protein</fullName>
    </submittedName>
</protein>
<keyword evidence="2" id="KW-1185">Reference proteome</keyword>
<evidence type="ECO:0000313" key="2">
    <source>
        <dbReference type="Proteomes" id="UP000008909"/>
    </source>
</evidence>
<sequence>MSVRADCAARRTQKAEEMEVAKKACNARKLFHLVLTTGSMKQFVSETIKDQNGRVGWCRIIRNEAITERVLGCATETSTEECVQHEKLLWLGHVLCRPNHRLPKRMLFPMPNS</sequence>